<sequence length="422" mass="43419">MDAVLGLSMTPTSVGLVLVEGQDADGATMDRESFAVAHDKIYTSEQAAAAIMRTEALAATRGLRLHAIGVTWSEDADLEASLLLESLSESGFDNVVAIRMPEATEALARGIAEVLGYATTAVCVIDSESVISLIVNTSDGAVQTAFNHSIDSNAALISWLSAVFTRADWAPQALVVVGSAGDMEPTLHQLEDALSVPVYAPEEAKLALARGAALASAQSTEMPRGVNDDAFVVDARTDTGRQRPFGESNGRTLSRVGPVAMLAVGVVTFVVSVSIAVSLQLAPARTAQPESPVPAARVETPNAVKPDPPAAPPPVAVPPVVEAALPPGPEAVPPVYDEPPVAAADTPAETPYLDQAPAEPQYPVDAVPVDPGLASSVDPAPAPPMAGTPLPPNVAPPYIPPVPTKKPGILTRIKEKLTPGPG</sequence>
<dbReference type="OrthoDB" id="4764723at2"/>
<accession>A0A502E7D8</accession>
<organism evidence="3 4">
    <name type="scientific">Mycolicibacterium hodleri</name>
    <dbReference type="NCBI Taxonomy" id="49897"/>
    <lineage>
        <taxon>Bacteria</taxon>
        <taxon>Bacillati</taxon>
        <taxon>Actinomycetota</taxon>
        <taxon>Actinomycetes</taxon>
        <taxon>Mycobacteriales</taxon>
        <taxon>Mycobacteriaceae</taxon>
        <taxon>Mycolicibacterium</taxon>
    </lineage>
</organism>
<reference evidence="3 4" key="1">
    <citation type="journal article" date="2019" name="Environ. Microbiol.">
        <title>Species interactions and distinct microbial communities in high Arctic permafrost affected cryosols are associated with the CH4 and CO2 gas fluxes.</title>
        <authorList>
            <person name="Altshuler I."/>
            <person name="Hamel J."/>
            <person name="Turney S."/>
            <person name="Magnuson E."/>
            <person name="Levesque R."/>
            <person name="Greer C."/>
            <person name="Whyte L.G."/>
        </authorList>
    </citation>
    <scope>NUCLEOTIDE SEQUENCE [LARGE SCALE GENOMIC DNA]</scope>
    <source>
        <strain evidence="3 4">S5.20</strain>
    </source>
</reference>
<dbReference type="Proteomes" id="UP000320095">
    <property type="component" value="Unassembled WGS sequence"/>
</dbReference>
<evidence type="ECO:0000313" key="4">
    <source>
        <dbReference type="Proteomes" id="UP000320095"/>
    </source>
</evidence>
<feature type="region of interest" description="Disordered" evidence="1">
    <location>
        <begin position="284"/>
        <end position="313"/>
    </location>
</feature>
<dbReference type="InterPro" id="IPR055583">
    <property type="entry name" value="DUF7159"/>
</dbReference>
<proteinExistence type="predicted"/>
<protein>
    <recommendedName>
        <fullName evidence="2">DUF7159 domain-containing protein</fullName>
    </recommendedName>
</protein>
<gene>
    <name evidence="3" type="ORF">EAH80_15400</name>
</gene>
<dbReference type="AlphaFoldDB" id="A0A502E7D8"/>
<feature type="compositionally biased region" description="Pro residues" evidence="1">
    <location>
        <begin position="380"/>
        <end position="404"/>
    </location>
</feature>
<dbReference type="Pfam" id="PF23717">
    <property type="entry name" value="DUF7159"/>
    <property type="match status" value="1"/>
</dbReference>
<feature type="region of interest" description="Disordered" evidence="1">
    <location>
        <begin position="358"/>
        <end position="407"/>
    </location>
</feature>
<name>A0A502E7D8_9MYCO</name>
<keyword evidence="4" id="KW-1185">Reference proteome</keyword>
<dbReference type="EMBL" id="RCZG01000005">
    <property type="protein sequence ID" value="TPG33645.1"/>
    <property type="molecule type" value="Genomic_DNA"/>
</dbReference>
<comment type="caution">
    <text evidence="3">The sequence shown here is derived from an EMBL/GenBank/DDBJ whole genome shotgun (WGS) entry which is preliminary data.</text>
</comment>
<evidence type="ECO:0000259" key="2">
    <source>
        <dbReference type="Pfam" id="PF23717"/>
    </source>
</evidence>
<evidence type="ECO:0000256" key="1">
    <source>
        <dbReference type="SAM" id="MobiDB-lite"/>
    </source>
</evidence>
<feature type="domain" description="DUF7159" evidence="2">
    <location>
        <begin position="2"/>
        <end position="222"/>
    </location>
</feature>
<evidence type="ECO:0000313" key="3">
    <source>
        <dbReference type="EMBL" id="TPG33645.1"/>
    </source>
</evidence>